<feature type="compositionally biased region" description="Basic residues" evidence="2">
    <location>
        <begin position="27"/>
        <end position="39"/>
    </location>
</feature>
<keyword evidence="1" id="KW-0175">Coiled coil</keyword>
<name>A0A210PE12_MIZYE</name>
<accession>A0A210PE12</accession>
<dbReference type="AlphaFoldDB" id="A0A210PE12"/>
<organism evidence="3 4">
    <name type="scientific">Mizuhopecten yessoensis</name>
    <name type="common">Japanese scallop</name>
    <name type="synonym">Patinopecten yessoensis</name>
    <dbReference type="NCBI Taxonomy" id="6573"/>
    <lineage>
        <taxon>Eukaryota</taxon>
        <taxon>Metazoa</taxon>
        <taxon>Spiralia</taxon>
        <taxon>Lophotrochozoa</taxon>
        <taxon>Mollusca</taxon>
        <taxon>Bivalvia</taxon>
        <taxon>Autobranchia</taxon>
        <taxon>Pteriomorphia</taxon>
        <taxon>Pectinida</taxon>
        <taxon>Pectinoidea</taxon>
        <taxon>Pectinidae</taxon>
        <taxon>Mizuhopecten</taxon>
    </lineage>
</organism>
<evidence type="ECO:0000313" key="4">
    <source>
        <dbReference type="Proteomes" id="UP000242188"/>
    </source>
</evidence>
<dbReference type="Proteomes" id="UP000242188">
    <property type="component" value="Unassembled WGS sequence"/>
</dbReference>
<dbReference type="OrthoDB" id="10071349at2759"/>
<comment type="caution">
    <text evidence="3">The sequence shown here is derived from an EMBL/GenBank/DDBJ whole genome shotgun (WGS) entry which is preliminary data.</text>
</comment>
<feature type="region of interest" description="Disordered" evidence="2">
    <location>
        <begin position="1"/>
        <end position="40"/>
    </location>
</feature>
<feature type="coiled-coil region" evidence="1">
    <location>
        <begin position="189"/>
        <end position="239"/>
    </location>
</feature>
<gene>
    <name evidence="3" type="ORF">KP79_PYT14132</name>
</gene>
<evidence type="ECO:0000256" key="2">
    <source>
        <dbReference type="SAM" id="MobiDB-lite"/>
    </source>
</evidence>
<evidence type="ECO:0000313" key="3">
    <source>
        <dbReference type="EMBL" id="OWF34735.1"/>
    </source>
</evidence>
<proteinExistence type="predicted"/>
<feature type="region of interest" description="Disordered" evidence="2">
    <location>
        <begin position="306"/>
        <end position="332"/>
    </location>
</feature>
<keyword evidence="4" id="KW-1185">Reference proteome</keyword>
<dbReference type="EMBL" id="NEDP02076750">
    <property type="protein sequence ID" value="OWF34735.1"/>
    <property type="molecule type" value="Genomic_DNA"/>
</dbReference>
<protein>
    <submittedName>
        <fullName evidence="3">Uncharacterized protein</fullName>
    </submittedName>
</protein>
<sequence length="332" mass="38471">MRHNGVDKHRDRRKSMPADSVYASIERRHHGDKRKKKQHAGPMIVVTDCACSPEADIILSMDDHNDQDGHDAKASYHYLDGLQHGGSKKSVDSVARGSHHYMDHDARGSHQHLDQLHHVGGRRGSHHYTDHHDHDTEELTTLYDMAIQTVASANEFAFTQVQDVHKRAMPNWKDETKIPDAKQMDLSSLQELETLLKDARQYNTRKQKESDYGLHTAENRQQRRRLQFLEEILQALSDNHGAKFDPMEMLQCGYLRLSKSNVERLEHMVRESGVDPGIHAHSDVLNEDIWNELRELRQKEALEREQLEKEVAGRKSRHSARRGSVNRYREEK</sequence>
<reference evidence="3 4" key="1">
    <citation type="journal article" date="2017" name="Nat. Ecol. Evol.">
        <title>Scallop genome provides insights into evolution of bilaterian karyotype and development.</title>
        <authorList>
            <person name="Wang S."/>
            <person name="Zhang J."/>
            <person name="Jiao W."/>
            <person name="Li J."/>
            <person name="Xun X."/>
            <person name="Sun Y."/>
            <person name="Guo X."/>
            <person name="Huan P."/>
            <person name="Dong B."/>
            <person name="Zhang L."/>
            <person name="Hu X."/>
            <person name="Sun X."/>
            <person name="Wang J."/>
            <person name="Zhao C."/>
            <person name="Wang Y."/>
            <person name="Wang D."/>
            <person name="Huang X."/>
            <person name="Wang R."/>
            <person name="Lv J."/>
            <person name="Li Y."/>
            <person name="Zhang Z."/>
            <person name="Liu B."/>
            <person name="Lu W."/>
            <person name="Hui Y."/>
            <person name="Liang J."/>
            <person name="Zhou Z."/>
            <person name="Hou R."/>
            <person name="Li X."/>
            <person name="Liu Y."/>
            <person name="Li H."/>
            <person name="Ning X."/>
            <person name="Lin Y."/>
            <person name="Zhao L."/>
            <person name="Xing Q."/>
            <person name="Dou J."/>
            <person name="Li Y."/>
            <person name="Mao J."/>
            <person name="Guo H."/>
            <person name="Dou H."/>
            <person name="Li T."/>
            <person name="Mu C."/>
            <person name="Jiang W."/>
            <person name="Fu Q."/>
            <person name="Fu X."/>
            <person name="Miao Y."/>
            <person name="Liu J."/>
            <person name="Yu Q."/>
            <person name="Li R."/>
            <person name="Liao H."/>
            <person name="Li X."/>
            <person name="Kong Y."/>
            <person name="Jiang Z."/>
            <person name="Chourrout D."/>
            <person name="Li R."/>
            <person name="Bao Z."/>
        </authorList>
    </citation>
    <scope>NUCLEOTIDE SEQUENCE [LARGE SCALE GENOMIC DNA]</scope>
    <source>
        <strain evidence="3 4">PY_sf001</strain>
    </source>
</reference>
<evidence type="ECO:0000256" key="1">
    <source>
        <dbReference type="SAM" id="Coils"/>
    </source>
</evidence>